<keyword evidence="2" id="KW-0812">Transmembrane</keyword>
<feature type="chain" id="PRO_5043541601" description="DUF7732 domain-containing protein" evidence="3">
    <location>
        <begin position="27"/>
        <end position="330"/>
    </location>
</feature>
<gene>
    <name evidence="5" type="ORF">TWF694_009736</name>
</gene>
<reference evidence="5 6" key="1">
    <citation type="submission" date="2019-10" db="EMBL/GenBank/DDBJ databases">
        <authorList>
            <person name="Palmer J.M."/>
        </authorList>
    </citation>
    <scope>NUCLEOTIDE SEQUENCE [LARGE SCALE GENOMIC DNA]</scope>
    <source>
        <strain evidence="5 6">TWF694</strain>
    </source>
</reference>
<dbReference type="PANTHER" id="PTHR42091">
    <property type="entry name" value="CONSERVED GLYCINE-RICH PROTEIN (AFU_ORTHOLOGUE AFUA_7G02440)"/>
    <property type="match status" value="1"/>
</dbReference>
<evidence type="ECO:0000256" key="1">
    <source>
        <dbReference type="SAM" id="MobiDB-lite"/>
    </source>
</evidence>
<feature type="transmembrane region" description="Helical" evidence="2">
    <location>
        <begin position="200"/>
        <end position="220"/>
    </location>
</feature>
<feature type="signal peptide" evidence="3">
    <location>
        <begin position="1"/>
        <end position="26"/>
    </location>
</feature>
<feature type="transmembrane region" description="Helical" evidence="2">
    <location>
        <begin position="311"/>
        <end position="328"/>
    </location>
</feature>
<evidence type="ECO:0000256" key="2">
    <source>
        <dbReference type="SAM" id="Phobius"/>
    </source>
</evidence>
<comment type="caution">
    <text evidence="5">The sequence shown here is derived from an EMBL/GenBank/DDBJ whole genome shotgun (WGS) entry which is preliminary data.</text>
</comment>
<feature type="region of interest" description="Disordered" evidence="1">
    <location>
        <begin position="115"/>
        <end position="169"/>
    </location>
</feature>
<dbReference type="InterPro" id="IPR056634">
    <property type="entry name" value="DUF7732"/>
</dbReference>
<dbReference type="PANTHER" id="PTHR42091:SF1">
    <property type="entry name" value="CONSERVED GLYCINE-RICH PROTEIN (AFU_ORTHOLOGUE AFUA_7G02440)"/>
    <property type="match status" value="1"/>
</dbReference>
<keyword evidence="6" id="KW-1185">Reference proteome</keyword>
<evidence type="ECO:0000259" key="4">
    <source>
        <dbReference type="Pfam" id="PF24866"/>
    </source>
</evidence>
<organism evidence="5 6">
    <name type="scientific">Orbilia ellipsospora</name>
    <dbReference type="NCBI Taxonomy" id="2528407"/>
    <lineage>
        <taxon>Eukaryota</taxon>
        <taxon>Fungi</taxon>
        <taxon>Dikarya</taxon>
        <taxon>Ascomycota</taxon>
        <taxon>Pezizomycotina</taxon>
        <taxon>Orbiliomycetes</taxon>
        <taxon>Orbiliales</taxon>
        <taxon>Orbiliaceae</taxon>
        <taxon>Orbilia</taxon>
    </lineage>
</organism>
<dbReference type="EMBL" id="JAVHJO010000006">
    <property type="protein sequence ID" value="KAK6539520.1"/>
    <property type="molecule type" value="Genomic_DNA"/>
</dbReference>
<feature type="compositionally biased region" description="Gly residues" evidence="1">
    <location>
        <begin position="131"/>
        <end position="162"/>
    </location>
</feature>
<accession>A0AAV9XCP7</accession>
<evidence type="ECO:0000313" key="5">
    <source>
        <dbReference type="EMBL" id="KAK6539520.1"/>
    </source>
</evidence>
<protein>
    <recommendedName>
        <fullName evidence="4">DUF7732 domain-containing protein</fullName>
    </recommendedName>
</protein>
<feature type="domain" description="DUF7732" evidence="4">
    <location>
        <begin position="179"/>
        <end position="297"/>
    </location>
</feature>
<evidence type="ECO:0000313" key="6">
    <source>
        <dbReference type="Proteomes" id="UP001365542"/>
    </source>
</evidence>
<sequence>MKYTTIQAASTALLLTFLTNLPVTSAVDAIAPVHARAVLHHPHAPADAEQIAKRVHFNKEKRAVAHPDLTQDPEDVAQRVHFGAKQKRDLMRLEERANDGLEFLDEEYERRSVEDSDSIHIFKPLEKRKGGGGGGGGGKGGGGGGGGKSGGSSGGSSGGKSSGGSSSSKGYKTYSGGRYGGGSTTGYKAGGKSPLGLVPFLLPLAAVALIFPGLWLYSVYSYHYNTAYQYYNTTINQLQNVSVQCLCMQYSDCSCDDNGNTTYLSDLVALNQSNTTVFATVDGVWTLLINGTVENGTGIASGTSLNSAPSLNLLGYIWMVGVAVYLAYSM</sequence>
<keyword evidence="3" id="KW-0732">Signal</keyword>
<dbReference type="AlphaFoldDB" id="A0AAV9XCP7"/>
<keyword evidence="2" id="KW-0472">Membrane</keyword>
<evidence type="ECO:0000256" key="3">
    <source>
        <dbReference type="SAM" id="SignalP"/>
    </source>
</evidence>
<dbReference type="Pfam" id="PF24866">
    <property type="entry name" value="DUF7732"/>
    <property type="match status" value="1"/>
</dbReference>
<dbReference type="Proteomes" id="UP001365542">
    <property type="component" value="Unassembled WGS sequence"/>
</dbReference>
<name>A0AAV9XCP7_9PEZI</name>
<proteinExistence type="predicted"/>
<feature type="compositionally biased region" description="Basic and acidic residues" evidence="1">
    <location>
        <begin position="115"/>
        <end position="129"/>
    </location>
</feature>
<keyword evidence="2" id="KW-1133">Transmembrane helix</keyword>